<dbReference type="GO" id="GO:0004252">
    <property type="term" value="F:serine-type endopeptidase activity"/>
    <property type="evidence" value="ECO:0007669"/>
    <property type="project" value="InterPro"/>
</dbReference>
<sequence length="803" mass="91711">MIQSFTTAAHGQDTKLYLYQFIISRFSCALPDHPDNGRWTILNGEGQPRSNISINTILKYDCNIGYKLSAPSQYVICDTNWNPSNLPACEVLCPPIRKEISCQEATDGTYLTYACAEFYETPFGYKKTLTCLDGTWNYPNPVCQPGQLVYFLMCVMFNKSSLWKKVNDDSVPLIFGGTVTEVLEYPWITAVYRKKCDEYENICGGSIISQRVVLTAAHCVTNDNGDVLPEENYLIYRIVVHPSYKGNSRRYLADIAILVTKRSFILNKRVQPVCINDVNMINLHAGSLGEISGWGIKEDGSPSDELRTLKIPYKYETTCAQELPPDWANKYNSIDKICAGFFNKSISICKGDSGNGLFFRNPDDNRYYVHGIVSLGVSHKGECDIQQNSLYTKVAFYYEYLDRELSKYSIKDCLLPVHPKNGKWIIENENKEPGDIVPSNTVLKINCNPGYHMFSGSTANIKCDSSYKMPKCQLTCEQLEVPPSAVFYCQSKTGEKINCAEATDLTTLTYTCSDGFTIPLYGKNTTQCINGRWMRPLPRCVRIETSTKAIIKKRKETRKIICVYDSWRYHTGVKPTDFNASLCTHVTYEIGLSPDGNLKIRDNALAAGVNKSFYERVTDMKNDNKNLKVILSVEGDGDTEFRVIAANASIRNTFINNTIRFLHTYNFDGLDINWHYPSIKPDRQRGWLLTATVYISPVYLGYPYEMDEYLDWINLQTYDMYSKPDRWTGQYSALFASSKETLWNRENSNIDQSVKNWRGRVKKIKLFQPLHLWADISLLRIQMKMRFIVLSSLRNLKKSLILM</sequence>
<dbReference type="SMART" id="SM00636">
    <property type="entry name" value="Glyco_18"/>
    <property type="match status" value="1"/>
</dbReference>
<dbReference type="InterPro" id="IPR011583">
    <property type="entry name" value="Chitinase_II/V-like_cat"/>
</dbReference>
<dbReference type="SUPFAM" id="SSF51445">
    <property type="entry name" value="(Trans)glycosidases"/>
    <property type="match status" value="1"/>
</dbReference>
<comment type="caution">
    <text evidence="11">The sequence shown here is derived from an EMBL/GenBank/DDBJ whole genome shotgun (WGS) entry which is preliminary data.</text>
</comment>
<evidence type="ECO:0000256" key="7">
    <source>
        <dbReference type="PROSITE-ProRule" id="PRU00302"/>
    </source>
</evidence>
<gene>
    <name evidence="11" type="ORF">NQ314_004873</name>
</gene>
<evidence type="ECO:0000313" key="12">
    <source>
        <dbReference type="Proteomes" id="UP001162156"/>
    </source>
</evidence>
<keyword evidence="12" id="KW-1185">Reference proteome</keyword>
<accession>A0AAV8ZLD4</accession>
<dbReference type="SMART" id="SM00020">
    <property type="entry name" value="Tryp_SPc"/>
    <property type="match status" value="1"/>
</dbReference>
<dbReference type="InterPro" id="IPR000436">
    <property type="entry name" value="Sushi_SCR_CCP_dom"/>
</dbReference>
<dbReference type="GO" id="GO:0008061">
    <property type="term" value="F:chitin binding"/>
    <property type="evidence" value="ECO:0007669"/>
    <property type="project" value="InterPro"/>
</dbReference>
<dbReference type="EMBL" id="JANEYF010001344">
    <property type="protein sequence ID" value="KAJ8964569.1"/>
    <property type="molecule type" value="Genomic_DNA"/>
</dbReference>
<evidence type="ECO:0000256" key="4">
    <source>
        <dbReference type="ARBA" id="ARBA00023157"/>
    </source>
</evidence>
<dbReference type="CDD" id="cd00190">
    <property type="entry name" value="Tryp_SPc"/>
    <property type="match status" value="1"/>
</dbReference>
<keyword evidence="5" id="KW-0325">Glycoprotein</keyword>
<dbReference type="InterPro" id="IPR018114">
    <property type="entry name" value="TRYPSIN_HIS"/>
</dbReference>
<dbReference type="AlphaFoldDB" id="A0AAV8ZLD4"/>
<dbReference type="PROSITE" id="PS00134">
    <property type="entry name" value="TRYPSIN_HIS"/>
    <property type="match status" value="1"/>
</dbReference>
<keyword evidence="2" id="KW-0964">Secreted</keyword>
<organism evidence="11 12">
    <name type="scientific">Rhamnusium bicolor</name>
    <dbReference type="NCBI Taxonomy" id="1586634"/>
    <lineage>
        <taxon>Eukaryota</taxon>
        <taxon>Metazoa</taxon>
        <taxon>Ecdysozoa</taxon>
        <taxon>Arthropoda</taxon>
        <taxon>Hexapoda</taxon>
        <taxon>Insecta</taxon>
        <taxon>Pterygota</taxon>
        <taxon>Neoptera</taxon>
        <taxon>Endopterygota</taxon>
        <taxon>Coleoptera</taxon>
        <taxon>Polyphaga</taxon>
        <taxon>Cucujiformia</taxon>
        <taxon>Chrysomeloidea</taxon>
        <taxon>Cerambycidae</taxon>
        <taxon>Lepturinae</taxon>
        <taxon>Rhagiini</taxon>
        <taxon>Rhamnusium</taxon>
    </lineage>
</organism>
<dbReference type="PROSITE" id="PS50240">
    <property type="entry name" value="TRYPSIN_DOM"/>
    <property type="match status" value="1"/>
</dbReference>
<dbReference type="PROSITE" id="PS51910">
    <property type="entry name" value="GH18_2"/>
    <property type="match status" value="1"/>
</dbReference>
<dbReference type="SUPFAM" id="SSF57535">
    <property type="entry name" value="Complement control module/SCR domain"/>
    <property type="match status" value="4"/>
</dbReference>
<dbReference type="Pfam" id="PF00084">
    <property type="entry name" value="Sushi"/>
    <property type="match status" value="3"/>
</dbReference>
<dbReference type="Pfam" id="PF00704">
    <property type="entry name" value="Glyco_hydro_18"/>
    <property type="match status" value="1"/>
</dbReference>
<keyword evidence="7" id="KW-0768">Sushi</keyword>
<reference evidence="11" key="1">
    <citation type="journal article" date="2023" name="Insect Mol. Biol.">
        <title>Genome sequencing provides insights into the evolution of gene families encoding plant cell wall-degrading enzymes in longhorned beetles.</title>
        <authorList>
            <person name="Shin N.R."/>
            <person name="Okamura Y."/>
            <person name="Kirsch R."/>
            <person name="Pauchet Y."/>
        </authorList>
    </citation>
    <scope>NUCLEOTIDE SEQUENCE</scope>
    <source>
        <strain evidence="11">RBIC_L_NR</strain>
    </source>
</reference>
<dbReference type="GO" id="GO:0005975">
    <property type="term" value="P:carbohydrate metabolic process"/>
    <property type="evidence" value="ECO:0007669"/>
    <property type="project" value="InterPro"/>
</dbReference>
<dbReference type="InterPro" id="IPR009003">
    <property type="entry name" value="Peptidase_S1_PA"/>
</dbReference>
<dbReference type="CDD" id="cd00033">
    <property type="entry name" value="CCP"/>
    <property type="match status" value="3"/>
</dbReference>
<protein>
    <submittedName>
        <fullName evidence="11">Uncharacterized protein</fullName>
    </submittedName>
</protein>
<dbReference type="Gene3D" id="3.20.20.80">
    <property type="entry name" value="Glycosidases"/>
    <property type="match status" value="2"/>
</dbReference>
<name>A0AAV8ZLD4_9CUCU</name>
<dbReference type="InterPro" id="IPR001223">
    <property type="entry name" value="Glyco_hydro18_cat"/>
</dbReference>
<dbReference type="FunFam" id="2.40.10.10:FF:000054">
    <property type="entry name" value="Complement C1r subcomponent"/>
    <property type="match status" value="1"/>
</dbReference>
<evidence type="ECO:0000256" key="1">
    <source>
        <dbReference type="ARBA" id="ARBA00004613"/>
    </source>
</evidence>
<feature type="domain" description="Sushi" evidence="9">
    <location>
        <begin position="474"/>
        <end position="542"/>
    </location>
</feature>
<comment type="caution">
    <text evidence="7">Lacks conserved residue(s) required for the propagation of feature annotation.</text>
</comment>
<keyword evidence="4" id="KW-1015">Disulfide bond</keyword>
<dbReference type="Gene3D" id="2.40.10.10">
    <property type="entry name" value="Trypsin-like serine proteases"/>
    <property type="match status" value="1"/>
</dbReference>
<evidence type="ECO:0000259" key="9">
    <source>
        <dbReference type="PROSITE" id="PS50923"/>
    </source>
</evidence>
<dbReference type="InterPro" id="IPR035976">
    <property type="entry name" value="Sushi/SCR/CCP_sf"/>
</dbReference>
<comment type="similarity">
    <text evidence="6">Belongs to the peptidase S1 family. CLIP subfamily.</text>
</comment>
<evidence type="ECO:0000256" key="5">
    <source>
        <dbReference type="ARBA" id="ARBA00023180"/>
    </source>
</evidence>
<feature type="domain" description="Peptidase S1" evidence="8">
    <location>
        <begin position="174"/>
        <end position="406"/>
    </location>
</feature>
<dbReference type="SMART" id="SM00032">
    <property type="entry name" value="CCP"/>
    <property type="match status" value="4"/>
</dbReference>
<feature type="domain" description="Sushi" evidence="9">
    <location>
        <begin position="91"/>
        <end position="145"/>
    </location>
</feature>
<evidence type="ECO:0000259" key="10">
    <source>
        <dbReference type="PROSITE" id="PS51910"/>
    </source>
</evidence>
<dbReference type="GO" id="GO:0006508">
    <property type="term" value="P:proteolysis"/>
    <property type="evidence" value="ECO:0007669"/>
    <property type="project" value="InterPro"/>
</dbReference>
<evidence type="ECO:0000259" key="8">
    <source>
        <dbReference type="PROSITE" id="PS50240"/>
    </source>
</evidence>
<dbReference type="InterPro" id="IPR043504">
    <property type="entry name" value="Peptidase_S1_PA_chymotrypsin"/>
</dbReference>
<dbReference type="InterPro" id="IPR051487">
    <property type="entry name" value="Ser/Thr_Proteases_Immune/Dev"/>
</dbReference>
<dbReference type="SUPFAM" id="SSF50494">
    <property type="entry name" value="Trypsin-like serine proteases"/>
    <property type="match status" value="1"/>
</dbReference>
<dbReference type="Gene3D" id="2.10.70.10">
    <property type="entry name" value="Complement Module, domain 1"/>
    <property type="match status" value="4"/>
</dbReference>
<evidence type="ECO:0000256" key="2">
    <source>
        <dbReference type="ARBA" id="ARBA00022525"/>
    </source>
</evidence>
<feature type="domain" description="GH18" evidence="10">
    <location>
        <begin position="558"/>
        <end position="803"/>
    </location>
</feature>
<proteinExistence type="inferred from homology"/>
<evidence type="ECO:0000256" key="3">
    <source>
        <dbReference type="ARBA" id="ARBA00022729"/>
    </source>
</evidence>
<evidence type="ECO:0000313" key="11">
    <source>
        <dbReference type="EMBL" id="KAJ8964569.1"/>
    </source>
</evidence>
<dbReference type="Proteomes" id="UP001162156">
    <property type="component" value="Unassembled WGS sequence"/>
</dbReference>
<dbReference type="GO" id="GO:0005576">
    <property type="term" value="C:extracellular region"/>
    <property type="evidence" value="ECO:0007669"/>
    <property type="project" value="UniProtKB-SubCell"/>
</dbReference>
<dbReference type="InterPro" id="IPR017853">
    <property type="entry name" value="GH"/>
</dbReference>
<evidence type="ECO:0000256" key="6">
    <source>
        <dbReference type="ARBA" id="ARBA00024195"/>
    </source>
</evidence>
<comment type="subcellular location">
    <subcellularLocation>
        <location evidence="1">Secreted</location>
    </subcellularLocation>
</comment>
<dbReference type="PROSITE" id="PS50923">
    <property type="entry name" value="SUSHI"/>
    <property type="match status" value="2"/>
</dbReference>
<dbReference type="PANTHER" id="PTHR24256">
    <property type="entry name" value="TRYPTASE-RELATED"/>
    <property type="match status" value="1"/>
</dbReference>
<dbReference type="InterPro" id="IPR001254">
    <property type="entry name" value="Trypsin_dom"/>
</dbReference>
<dbReference type="Pfam" id="PF00089">
    <property type="entry name" value="Trypsin"/>
    <property type="match status" value="1"/>
</dbReference>
<keyword evidence="3" id="KW-0732">Signal</keyword>